<dbReference type="CDD" id="cd11528">
    <property type="entry name" value="NTP-PPase_MazG_Nterm"/>
    <property type="match status" value="1"/>
</dbReference>
<evidence type="ECO:0000313" key="3">
    <source>
        <dbReference type="Proteomes" id="UP000027215"/>
    </source>
</evidence>
<gene>
    <name evidence="2" type="ORF">D934_01760</name>
</gene>
<dbReference type="PANTHER" id="PTHR30522:SF0">
    <property type="entry name" value="NUCLEOSIDE TRIPHOSPHATE PYROPHOSPHOHYDROLASE"/>
    <property type="match status" value="1"/>
</dbReference>
<dbReference type="PANTHER" id="PTHR30522">
    <property type="entry name" value="NUCLEOSIDE TRIPHOSPHATE PYROPHOSPHOHYDROLASE"/>
    <property type="match status" value="1"/>
</dbReference>
<dbReference type="GO" id="GO:0046061">
    <property type="term" value="P:dATP catabolic process"/>
    <property type="evidence" value="ECO:0007669"/>
    <property type="project" value="TreeGrafter"/>
</dbReference>
<dbReference type="Pfam" id="PF03819">
    <property type="entry name" value="MazG"/>
    <property type="match status" value="1"/>
</dbReference>
<dbReference type="FunFam" id="1.10.287.1080:FF:000001">
    <property type="entry name" value="Nucleoside triphosphate pyrophosphohydrolase"/>
    <property type="match status" value="1"/>
</dbReference>
<keyword evidence="2" id="KW-0378">Hydrolase</keyword>
<dbReference type="GO" id="GO:0047429">
    <property type="term" value="F:nucleoside triphosphate diphosphatase activity"/>
    <property type="evidence" value="ECO:0007669"/>
    <property type="project" value="InterPro"/>
</dbReference>
<dbReference type="GO" id="GO:0006950">
    <property type="term" value="P:response to stress"/>
    <property type="evidence" value="ECO:0007669"/>
    <property type="project" value="UniProtKB-ARBA"/>
</dbReference>
<dbReference type="KEGG" id="xfs:D934_01760"/>
<dbReference type="Gene3D" id="1.10.287.1080">
    <property type="entry name" value="MazG-like"/>
    <property type="match status" value="2"/>
</dbReference>
<dbReference type="InterPro" id="IPR048011">
    <property type="entry name" value="NTP-PPase_MazG-like_C"/>
</dbReference>
<dbReference type="Proteomes" id="UP000027215">
    <property type="component" value="Chromosome"/>
</dbReference>
<dbReference type="HOGENOM" id="CLU_038356_0_1_6"/>
<dbReference type="SUPFAM" id="SSF101386">
    <property type="entry name" value="all-alpha NTP pyrophosphatases"/>
    <property type="match status" value="2"/>
</dbReference>
<evidence type="ECO:0000259" key="1">
    <source>
        <dbReference type="Pfam" id="PF03819"/>
    </source>
</evidence>
<organism evidence="2 3">
    <name type="scientific">Xylella fastidiosa subsp. sandyi Ann-1</name>
    <dbReference type="NCBI Taxonomy" id="155920"/>
    <lineage>
        <taxon>Bacteria</taxon>
        <taxon>Pseudomonadati</taxon>
        <taxon>Pseudomonadota</taxon>
        <taxon>Gammaproteobacteria</taxon>
        <taxon>Lysobacterales</taxon>
        <taxon>Lysobacteraceae</taxon>
        <taxon>Xylella</taxon>
    </lineage>
</organism>
<dbReference type="RefSeq" id="WP_020851421.1">
    <property type="nucleotide sequence ID" value="NZ_CP006696.1"/>
</dbReference>
<sequence>MSDLPDASPHIETLLSIMARLRDPIRGCPWNLEQDFATIAPYTIEEAYEVVDAIDRNDLNALKDELGDLLLQIIFHSHMAAEQGAFEFTDVITAITDKMVRRHPHVFGDITVDGAETVSTHWEAIKRQEREAVNEQDHSALFGISSGLPEWLRALKLQERATRAGFKQAAPIPAIVEMQKTLEQIRQTFLMDTVTHNKAQIEETFGNLLFICIQLAHHAKVDPGNALRHTNIQFEKQFRAMEKTAQAAGATLAQMSLLEQQTLWNAVNRQETDPSAP</sequence>
<reference evidence="2 3" key="1">
    <citation type="submission" date="2013-08" db="EMBL/GenBank/DDBJ databases">
        <authorList>
            <person name="Stouthamer R."/>
            <person name="Nunney L."/>
        </authorList>
    </citation>
    <scope>NUCLEOTIDE SEQUENCE [LARGE SCALE GENOMIC DNA]</scope>
    <source>
        <strain evidence="3">ann-1</strain>
    </source>
</reference>
<dbReference type="PATRIC" id="fig|155920.8.peg.412"/>
<dbReference type="AlphaFoldDB" id="A0A060H7J4"/>
<dbReference type="EMBL" id="CP006696">
    <property type="protein sequence ID" value="AIC09321.1"/>
    <property type="molecule type" value="Genomic_DNA"/>
</dbReference>
<proteinExistence type="predicted"/>
<evidence type="ECO:0000313" key="2">
    <source>
        <dbReference type="EMBL" id="AIC09321.1"/>
    </source>
</evidence>
<name>A0A060H7J4_XYLFS</name>
<dbReference type="GO" id="GO:0046052">
    <property type="term" value="P:UTP catabolic process"/>
    <property type="evidence" value="ECO:0007669"/>
    <property type="project" value="TreeGrafter"/>
</dbReference>
<dbReference type="NCBIfam" id="NF007113">
    <property type="entry name" value="PRK09562.1"/>
    <property type="match status" value="1"/>
</dbReference>
<accession>A0A060H7J4</accession>
<protein>
    <submittedName>
        <fullName evidence="2">Nucleoside triphosphate pyrophosphohydrolase</fullName>
    </submittedName>
</protein>
<dbReference type="InterPro" id="IPR004518">
    <property type="entry name" value="MazG-like_dom"/>
</dbReference>
<dbReference type="GO" id="GO:0046081">
    <property type="term" value="P:dUTP catabolic process"/>
    <property type="evidence" value="ECO:0007669"/>
    <property type="project" value="TreeGrafter"/>
</dbReference>
<dbReference type="NCBIfam" id="TIGR00444">
    <property type="entry name" value="mazG"/>
    <property type="match status" value="1"/>
</dbReference>
<dbReference type="InterPro" id="IPR048015">
    <property type="entry name" value="NTP-PPase_MazG-like_N"/>
</dbReference>
<dbReference type="GO" id="GO:0046076">
    <property type="term" value="P:dTTP catabolic process"/>
    <property type="evidence" value="ECO:0007669"/>
    <property type="project" value="TreeGrafter"/>
</dbReference>
<dbReference type="GO" id="GO:0046047">
    <property type="term" value="P:TTP catabolic process"/>
    <property type="evidence" value="ECO:0007669"/>
    <property type="project" value="TreeGrafter"/>
</dbReference>
<dbReference type="CDD" id="cd11529">
    <property type="entry name" value="NTP-PPase_MazG_Cterm"/>
    <property type="match status" value="1"/>
</dbReference>
<dbReference type="InterPro" id="IPR011551">
    <property type="entry name" value="NTP_PyrPHydrolase_MazG"/>
</dbReference>
<feature type="domain" description="NTP pyrophosphohydrolase MazG-like" evidence="1">
    <location>
        <begin position="34"/>
        <end position="107"/>
    </location>
</feature>
<dbReference type="GO" id="GO:0006203">
    <property type="term" value="P:dGTP catabolic process"/>
    <property type="evidence" value="ECO:0007669"/>
    <property type="project" value="TreeGrafter"/>
</dbReference>